<dbReference type="GO" id="GO:0051539">
    <property type="term" value="F:4 iron, 4 sulfur cluster binding"/>
    <property type="evidence" value="ECO:0007669"/>
    <property type="project" value="UniProtKB-KW"/>
</dbReference>
<accession>A0A3Q2NUS5</accession>
<evidence type="ECO:0000256" key="1">
    <source>
        <dbReference type="ARBA" id="ARBA00022485"/>
    </source>
</evidence>
<organism evidence="9 10">
    <name type="scientific">Fundulus heteroclitus</name>
    <name type="common">Killifish</name>
    <name type="synonym">Mummichog</name>
    <dbReference type="NCBI Taxonomy" id="8078"/>
    <lineage>
        <taxon>Eukaryota</taxon>
        <taxon>Metazoa</taxon>
        <taxon>Chordata</taxon>
        <taxon>Craniata</taxon>
        <taxon>Vertebrata</taxon>
        <taxon>Euteleostomi</taxon>
        <taxon>Actinopterygii</taxon>
        <taxon>Neopterygii</taxon>
        <taxon>Teleostei</taxon>
        <taxon>Neoteleostei</taxon>
        <taxon>Acanthomorphata</taxon>
        <taxon>Ovalentaria</taxon>
        <taxon>Atherinomorphae</taxon>
        <taxon>Cyprinodontiformes</taxon>
        <taxon>Fundulidae</taxon>
        <taxon>Fundulus</taxon>
    </lineage>
</organism>
<dbReference type="SUPFAM" id="SSF102114">
    <property type="entry name" value="Radical SAM enzymes"/>
    <property type="match status" value="1"/>
</dbReference>
<evidence type="ECO:0000256" key="3">
    <source>
        <dbReference type="ARBA" id="ARBA00022691"/>
    </source>
</evidence>
<keyword evidence="1" id="KW-0004">4Fe-4S</keyword>
<sequence length="199" mass="23503">MSNEMAKILNHPRVYAFLHVPVQSASDSVLMDMKREYCIDDFRRVVDFLKERYFLVFQTIAKNVLFCLFFFLQKKQRTKKLSELFHSYNPYDHKVGERQFVLVTEESFDTQYYVSHNTFYEQVLVPKRAEFKGKMIEVEIYEAGKHFMKGRPVEDSEPFTPSIAAPLRKGEVSGLMRVSTSIHTQICTFKILLFPKYLL</sequence>
<dbReference type="InterPro" id="IPR058240">
    <property type="entry name" value="rSAM_sf"/>
</dbReference>
<reference evidence="9" key="1">
    <citation type="submission" date="2025-08" db="UniProtKB">
        <authorList>
            <consortium name="Ensembl"/>
        </authorList>
    </citation>
    <scope>IDENTIFICATION</scope>
</reference>
<keyword evidence="7" id="KW-0472">Membrane</keyword>
<evidence type="ECO:0000256" key="7">
    <source>
        <dbReference type="SAM" id="Phobius"/>
    </source>
</evidence>
<dbReference type="InterPro" id="IPR023404">
    <property type="entry name" value="rSAM_horseshoe"/>
</dbReference>
<evidence type="ECO:0000256" key="4">
    <source>
        <dbReference type="ARBA" id="ARBA00022723"/>
    </source>
</evidence>
<evidence type="ECO:0000256" key="5">
    <source>
        <dbReference type="ARBA" id="ARBA00023004"/>
    </source>
</evidence>
<evidence type="ECO:0000256" key="2">
    <source>
        <dbReference type="ARBA" id="ARBA00022679"/>
    </source>
</evidence>
<feature type="transmembrane region" description="Helical" evidence="7">
    <location>
        <begin position="53"/>
        <end position="72"/>
    </location>
</feature>
<evidence type="ECO:0000313" key="9">
    <source>
        <dbReference type="Ensembl" id="ENSFHEP00000003052.1"/>
    </source>
</evidence>
<keyword evidence="10" id="KW-1185">Reference proteome</keyword>
<dbReference type="PANTHER" id="PTHR11918">
    <property type="entry name" value="RADICAL SAM PROTEINS"/>
    <property type="match status" value="1"/>
</dbReference>
<proteinExistence type="predicted"/>
<keyword evidence="3" id="KW-0949">S-adenosyl-L-methionine</keyword>
<name>A0A3Q2NUS5_FUNHE</name>
<keyword evidence="4" id="KW-0479">Metal-binding</keyword>
<dbReference type="GO" id="GO:0035598">
    <property type="term" value="F:tRNA (N(6)-L-threonylcarbamoyladenosine(37)-C(2))-methylthiotransferase activity"/>
    <property type="evidence" value="ECO:0007669"/>
    <property type="project" value="TreeGrafter"/>
</dbReference>
<dbReference type="InterPro" id="IPR002792">
    <property type="entry name" value="TRAM_dom"/>
</dbReference>
<dbReference type="GeneTree" id="ENSGT00940000155952"/>
<evidence type="ECO:0000256" key="6">
    <source>
        <dbReference type="ARBA" id="ARBA00023014"/>
    </source>
</evidence>
<keyword evidence="5" id="KW-0408">Iron</keyword>
<dbReference type="Ensembl" id="ENSFHET00000011194.1">
    <property type="protein sequence ID" value="ENSFHEP00000003052.1"/>
    <property type="gene ID" value="ENSFHEG00000003899.1"/>
</dbReference>
<feature type="domain" description="TRAM" evidence="8">
    <location>
        <begin position="92"/>
        <end position="154"/>
    </location>
</feature>
<protein>
    <submittedName>
        <fullName evidence="9">CDK5 regulatory subunit associated protein 1 like 1</fullName>
    </submittedName>
</protein>
<keyword evidence="6" id="KW-0411">Iron-sulfur</keyword>
<dbReference type="Gene3D" id="3.80.30.20">
    <property type="entry name" value="tm_1862 like domain"/>
    <property type="match status" value="1"/>
</dbReference>
<dbReference type="PANTHER" id="PTHR11918:SF45">
    <property type="entry name" value="THREONYLCARBAMOYLADENOSINE TRNA METHYLTHIOTRANSFERASE"/>
    <property type="match status" value="1"/>
</dbReference>
<keyword evidence="7" id="KW-0812">Transmembrane</keyword>
<dbReference type="AlphaFoldDB" id="A0A3Q2NUS5"/>
<dbReference type="PROSITE" id="PS50926">
    <property type="entry name" value="TRAM"/>
    <property type="match status" value="1"/>
</dbReference>
<dbReference type="Proteomes" id="UP000265000">
    <property type="component" value="Unplaced"/>
</dbReference>
<evidence type="ECO:0000313" key="10">
    <source>
        <dbReference type="Proteomes" id="UP000265000"/>
    </source>
</evidence>
<reference evidence="9" key="2">
    <citation type="submission" date="2025-09" db="UniProtKB">
        <authorList>
            <consortium name="Ensembl"/>
        </authorList>
    </citation>
    <scope>IDENTIFICATION</scope>
</reference>
<keyword evidence="2" id="KW-0808">Transferase</keyword>
<dbReference type="GO" id="GO:0005783">
    <property type="term" value="C:endoplasmic reticulum"/>
    <property type="evidence" value="ECO:0007669"/>
    <property type="project" value="TreeGrafter"/>
</dbReference>
<dbReference type="GO" id="GO:0046872">
    <property type="term" value="F:metal ion binding"/>
    <property type="evidence" value="ECO:0007669"/>
    <property type="project" value="UniProtKB-KW"/>
</dbReference>
<dbReference type="STRING" id="8078.ENSFHEP00000003052"/>
<keyword evidence="7" id="KW-1133">Transmembrane helix</keyword>
<evidence type="ECO:0000259" key="8">
    <source>
        <dbReference type="PROSITE" id="PS50926"/>
    </source>
</evidence>